<feature type="compositionally biased region" description="Polar residues" evidence="1">
    <location>
        <begin position="75"/>
        <end position="90"/>
    </location>
</feature>
<gene>
    <name evidence="2" type="ORF">PoB_005770000</name>
</gene>
<organism evidence="2 3">
    <name type="scientific">Plakobranchus ocellatus</name>
    <dbReference type="NCBI Taxonomy" id="259542"/>
    <lineage>
        <taxon>Eukaryota</taxon>
        <taxon>Metazoa</taxon>
        <taxon>Spiralia</taxon>
        <taxon>Lophotrochozoa</taxon>
        <taxon>Mollusca</taxon>
        <taxon>Gastropoda</taxon>
        <taxon>Heterobranchia</taxon>
        <taxon>Euthyneura</taxon>
        <taxon>Panpulmonata</taxon>
        <taxon>Sacoglossa</taxon>
        <taxon>Placobranchoidea</taxon>
        <taxon>Plakobranchidae</taxon>
        <taxon>Plakobranchus</taxon>
    </lineage>
</organism>
<evidence type="ECO:0000313" key="2">
    <source>
        <dbReference type="EMBL" id="GFO31195.1"/>
    </source>
</evidence>
<evidence type="ECO:0000256" key="1">
    <source>
        <dbReference type="SAM" id="MobiDB-lite"/>
    </source>
</evidence>
<accession>A0AAV4CEH4</accession>
<proteinExistence type="predicted"/>
<name>A0AAV4CEH4_9GAST</name>
<feature type="region of interest" description="Disordered" evidence="1">
    <location>
        <begin position="52"/>
        <end position="90"/>
    </location>
</feature>
<evidence type="ECO:0000313" key="3">
    <source>
        <dbReference type="Proteomes" id="UP000735302"/>
    </source>
</evidence>
<reference evidence="2 3" key="1">
    <citation type="journal article" date="2021" name="Elife">
        <title>Chloroplast acquisition without the gene transfer in kleptoplastic sea slugs, Plakobranchus ocellatus.</title>
        <authorList>
            <person name="Maeda T."/>
            <person name="Takahashi S."/>
            <person name="Yoshida T."/>
            <person name="Shimamura S."/>
            <person name="Takaki Y."/>
            <person name="Nagai Y."/>
            <person name="Toyoda A."/>
            <person name="Suzuki Y."/>
            <person name="Arimoto A."/>
            <person name="Ishii H."/>
            <person name="Satoh N."/>
            <person name="Nishiyama T."/>
            <person name="Hasebe M."/>
            <person name="Maruyama T."/>
            <person name="Minagawa J."/>
            <person name="Obokata J."/>
            <person name="Shigenobu S."/>
        </authorList>
    </citation>
    <scope>NUCLEOTIDE SEQUENCE [LARGE SCALE GENOMIC DNA]</scope>
</reference>
<dbReference type="AlphaFoldDB" id="A0AAV4CEH4"/>
<protein>
    <submittedName>
        <fullName evidence="2">Uncharacterized protein</fullName>
    </submittedName>
</protein>
<keyword evidence="3" id="KW-1185">Reference proteome</keyword>
<dbReference type="Proteomes" id="UP000735302">
    <property type="component" value="Unassembled WGS sequence"/>
</dbReference>
<comment type="caution">
    <text evidence="2">The sequence shown here is derived from an EMBL/GenBank/DDBJ whole genome shotgun (WGS) entry which is preliminary data.</text>
</comment>
<dbReference type="EMBL" id="BLXT01006360">
    <property type="protein sequence ID" value="GFO31195.1"/>
    <property type="molecule type" value="Genomic_DNA"/>
</dbReference>
<feature type="compositionally biased region" description="Basic residues" evidence="1">
    <location>
        <begin position="54"/>
        <end position="64"/>
    </location>
</feature>
<sequence length="90" mass="10139">MSHRSPLNPCFPSTVVFSTLNSRISNVVRVITVGYCIQPVHNKLISDCKPSVRPGRRWRARTHDRRVPADLRADSQATVPPTPPCYQSNQ</sequence>